<protein>
    <recommendedName>
        <fullName evidence="7">pyridoxal 5'-phosphate synthase</fullName>
        <ecNumber evidence="7">1.4.3.5</ecNumber>
    </recommendedName>
</protein>
<evidence type="ECO:0000313" key="15">
    <source>
        <dbReference type="Proteomes" id="UP000261540"/>
    </source>
</evidence>
<evidence type="ECO:0000256" key="3">
    <source>
        <dbReference type="ARBA" id="ARBA00004738"/>
    </source>
</evidence>
<evidence type="ECO:0000259" key="13">
    <source>
        <dbReference type="Pfam" id="PF10590"/>
    </source>
</evidence>
<dbReference type="Gene3D" id="2.30.110.10">
    <property type="entry name" value="Electron Transport, Fmn-binding Protein, Chain A"/>
    <property type="match status" value="1"/>
</dbReference>
<accession>A0A3B3R5M8</accession>
<dbReference type="InterPro" id="IPR019740">
    <property type="entry name" value="Pyridox_Oxase_CS"/>
</dbReference>
<evidence type="ECO:0000313" key="14">
    <source>
        <dbReference type="Ensembl" id="ENSPKIP00000013215.1"/>
    </source>
</evidence>
<feature type="domain" description="Pyridoxamine 5'-phosphate oxidase N-terminal" evidence="12">
    <location>
        <begin position="107"/>
        <end position="225"/>
    </location>
</feature>
<name>A0A3B3R5M8_9TELE</name>
<dbReference type="Proteomes" id="UP000261540">
    <property type="component" value="Unplaced"/>
</dbReference>
<proteinExistence type="inferred from homology"/>
<evidence type="ECO:0000256" key="6">
    <source>
        <dbReference type="ARBA" id="ARBA00011738"/>
    </source>
</evidence>
<evidence type="ECO:0000256" key="9">
    <source>
        <dbReference type="ARBA" id="ARBA00022643"/>
    </source>
</evidence>
<reference evidence="14" key="1">
    <citation type="submission" date="2025-08" db="UniProtKB">
        <authorList>
            <consortium name="Ensembl"/>
        </authorList>
    </citation>
    <scope>IDENTIFICATION</scope>
</reference>
<dbReference type="InterPro" id="IPR000659">
    <property type="entry name" value="Pyridox_Oxase"/>
</dbReference>
<dbReference type="GO" id="GO:0004733">
    <property type="term" value="F:pyridoxamine phosphate oxidase activity"/>
    <property type="evidence" value="ECO:0007669"/>
    <property type="project" value="UniProtKB-EC"/>
</dbReference>
<dbReference type="GeneTree" id="ENSGT00390000011219"/>
<dbReference type="Pfam" id="PF10590">
    <property type="entry name" value="PNP_phzG_C"/>
    <property type="match status" value="1"/>
</dbReference>
<dbReference type="UniPathway" id="UPA01068">
    <property type="reaction ID" value="UER00304"/>
</dbReference>
<keyword evidence="8" id="KW-0285">Flavoprotein</keyword>
<evidence type="ECO:0000256" key="5">
    <source>
        <dbReference type="ARBA" id="ARBA00007301"/>
    </source>
</evidence>
<comment type="pathway">
    <text evidence="3">Cofactor metabolism; pyridoxal 5'-phosphate salvage; pyridoxal 5'-phosphate from pyridoxamine 5'-phosphate: step 1/1.</text>
</comment>
<keyword evidence="11" id="KW-0664">Pyridoxine biosynthesis</keyword>
<dbReference type="AlphaFoldDB" id="A0A3B3R5M8"/>
<comment type="function">
    <text evidence="2">Catalyzes the oxidation of either pyridoxine 5'-phosphate (PNP) or pyridoxamine 5'-phosphate (PMP) into pyridoxal 5'-phosphate (PLP).</text>
</comment>
<sequence>MCVFTSGKMSRWLRCTIVIRNLGTSIKRTANFWSEFQLPFGTGLFFSAPASGFGRGPIQDSAGMDLSDMRKTYKADEECFEEGHLASLDPIKQFGDWFNEAAMCPEVGEPNAMCLATCTKEGIPSARMVLLKGYGHEGFRFFTNYESRKGAELDSNPFACLVFYWEPLNRQIRIEGPVERIPHQSSVDYFQSRPKGSQIAAVVSRQSSVIPSREYLRQKNTELEEKYKNTQVPMPDYWGGYIVKPHMIEFWQGQTNRLHDRIVFLRPNNGGVLGEMQHQAEGGWVYQRLSP</sequence>
<feature type="domain" description="Pyridoxine 5'-phosphate oxidase dimerisation C-terminal" evidence="13">
    <location>
        <begin position="238"/>
        <end position="291"/>
    </location>
</feature>
<dbReference type="PANTHER" id="PTHR10851">
    <property type="entry name" value="PYRIDOXINE-5-PHOSPHATE OXIDASE"/>
    <property type="match status" value="1"/>
</dbReference>
<dbReference type="PANTHER" id="PTHR10851:SF0">
    <property type="entry name" value="PYRIDOXINE-5'-PHOSPHATE OXIDASE"/>
    <property type="match status" value="1"/>
</dbReference>
<keyword evidence="15" id="KW-1185">Reference proteome</keyword>
<reference evidence="14" key="2">
    <citation type="submission" date="2025-09" db="UniProtKB">
        <authorList>
            <consortium name="Ensembl"/>
        </authorList>
    </citation>
    <scope>IDENTIFICATION</scope>
</reference>
<dbReference type="NCBIfam" id="TIGR00558">
    <property type="entry name" value="pdxH"/>
    <property type="match status" value="1"/>
</dbReference>
<dbReference type="NCBIfam" id="NF004231">
    <property type="entry name" value="PRK05679.1"/>
    <property type="match status" value="1"/>
</dbReference>
<keyword evidence="9" id="KW-0288">FMN</keyword>
<dbReference type="Pfam" id="PF01243">
    <property type="entry name" value="PNPOx_N"/>
    <property type="match status" value="1"/>
</dbReference>
<dbReference type="EC" id="1.4.3.5" evidence="7"/>
<dbReference type="SUPFAM" id="SSF50475">
    <property type="entry name" value="FMN-binding split barrel"/>
    <property type="match status" value="1"/>
</dbReference>
<evidence type="ECO:0000256" key="2">
    <source>
        <dbReference type="ARBA" id="ARBA00003691"/>
    </source>
</evidence>
<dbReference type="InterPro" id="IPR011576">
    <property type="entry name" value="Pyridox_Oxase_N"/>
</dbReference>
<dbReference type="FunFam" id="2.30.110.10:FF:000005">
    <property type="entry name" value="NAD(P)H-hydrate epimerase"/>
    <property type="match status" value="1"/>
</dbReference>
<evidence type="ECO:0000256" key="7">
    <source>
        <dbReference type="ARBA" id="ARBA00012801"/>
    </source>
</evidence>
<evidence type="ECO:0000256" key="11">
    <source>
        <dbReference type="ARBA" id="ARBA00023096"/>
    </source>
</evidence>
<evidence type="ECO:0000259" key="12">
    <source>
        <dbReference type="Pfam" id="PF01243"/>
    </source>
</evidence>
<dbReference type="HAMAP" id="MF_01629">
    <property type="entry name" value="PdxH"/>
    <property type="match status" value="1"/>
</dbReference>
<comment type="cofactor">
    <cofactor evidence="1">
        <name>FMN</name>
        <dbReference type="ChEBI" id="CHEBI:58210"/>
    </cofactor>
</comment>
<dbReference type="STRING" id="1676925.ENSPKIP00000013215"/>
<dbReference type="PROSITE" id="PS01064">
    <property type="entry name" value="PYRIDOX_OXIDASE"/>
    <property type="match status" value="1"/>
</dbReference>
<comment type="similarity">
    <text evidence="5">Belongs to the pyridoxamine 5'-phosphate oxidase family.</text>
</comment>
<evidence type="ECO:0000256" key="4">
    <source>
        <dbReference type="ARBA" id="ARBA00005037"/>
    </source>
</evidence>
<dbReference type="GO" id="GO:0010181">
    <property type="term" value="F:FMN binding"/>
    <property type="evidence" value="ECO:0007669"/>
    <property type="project" value="InterPro"/>
</dbReference>
<dbReference type="GO" id="GO:0008615">
    <property type="term" value="P:pyridoxine biosynthetic process"/>
    <property type="evidence" value="ECO:0007669"/>
    <property type="project" value="UniProtKB-KW"/>
</dbReference>
<comment type="subunit">
    <text evidence="6">Homodimer.</text>
</comment>
<comment type="pathway">
    <text evidence="4">Cofactor metabolism; pyridoxal 5'-phosphate salvage; pyridoxal 5'-phosphate from pyridoxine 5'-phosphate: step 1/1.</text>
</comment>
<dbReference type="Ensembl" id="ENSPKIT00000037632.1">
    <property type="protein sequence ID" value="ENSPKIP00000013215.1"/>
    <property type="gene ID" value="ENSPKIG00000000733.1"/>
</dbReference>
<evidence type="ECO:0000256" key="10">
    <source>
        <dbReference type="ARBA" id="ARBA00023002"/>
    </source>
</evidence>
<evidence type="ECO:0000256" key="1">
    <source>
        <dbReference type="ARBA" id="ARBA00001917"/>
    </source>
</evidence>
<dbReference type="InterPro" id="IPR012349">
    <property type="entry name" value="Split_barrel_FMN-bd"/>
</dbReference>
<organism evidence="14 15">
    <name type="scientific">Paramormyrops kingsleyae</name>
    <dbReference type="NCBI Taxonomy" id="1676925"/>
    <lineage>
        <taxon>Eukaryota</taxon>
        <taxon>Metazoa</taxon>
        <taxon>Chordata</taxon>
        <taxon>Craniata</taxon>
        <taxon>Vertebrata</taxon>
        <taxon>Euteleostomi</taxon>
        <taxon>Actinopterygii</taxon>
        <taxon>Neopterygii</taxon>
        <taxon>Teleostei</taxon>
        <taxon>Osteoglossocephala</taxon>
        <taxon>Osteoglossomorpha</taxon>
        <taxon>Osteoglossiformes</taxon>
        <taxon>Mormyridae</taxon>
        <taxon>Paramormyrops</taxon>
    </lineage>
</organism>
<keyword evidence="10" id="KW-0560">Oxidoreductase</keyword>
<dbReference type="InterPro" id="IPR019576">
    <property type="entry name" value="Pyridoxamine_oxidase_dimer_C"/>
</dbReference>
<evidence type="ECO:0000256" key="8">
    <source>
        <dbReference type="ARBA" id="ARBA00022630"/>
    </source>
</evidence>